<sequence>MFFSPVSSSSPVELTLASKIAAVLVASILLHGFLFHGSAWKSRFYQVPGSNLLAVKVKILTEALCIDCKQFVNGQLSEVYNALGPSVMDLQIVPFGNAKFVHVDGAERGDKPVLQCQHGVAECDGNIYEQCVVMQLYPYAQRYLPFLRCLYDELPMGHSDQLLDRDAIANCSTASDVEWVDIAACHDDEKQVALLQKRAKSQTPSYHKGVPWVEVNGRHVEITDDGASLLRAVCRAFISNGGTHPSCSSSLVV</sequence>
<accession>A0A1Z5KDG0</accession>
<evidence type="ECO:0000256" key="5">
    <source>
        <dbReference type="ARBA" id="ARBA00023180"/>
    </source>
</evidence>
<name>A0A1Z5KDG0_FISSO</name>
<dbReference type="EMBL" id="BDSP01000207">
    <property type="protein sequence ID" value="GAX24340.1"/>
    <property type="molecule type" value="Genomic_DNA"/>
</dbReference>
<dbReference type="PANTHER" id="PTHR13234">
    <property type="entry name" value="GAMMA-INTERFERON INDUCIBLE LYSOSOMAL THIOL REDUCTASE GILT"/>
    <property type="match status" value="1"/>
</dbReference>
<comment type="subcellular location">
    <subcellularLocation>
        <location evidence="1">Secreted</location>
    </subcellularLocation>
</comment>
<dbReference type="Proteomes" id="UP000198406">
    <property type="component" value="Unassembled WGS sequence"/>
</dbReference>
<dbReference type="InterPro" id="IPR004911">
    <property type="entry name" value="Interferon-induced_GILT"/>
</dbReference>
<comment type="caution">
    <text evidence="7">The sequence shown here is derived from an EMBL/GenBank/DDBJ whole genome shotgun (WGS) entry which is preliminary data.</text>
</comment>
<proteinExistence type="inferred from homology"/>
<keyword evidence="6" id="KW-1133">Transmembrane helix</keyword>
<gene>
    <name evidence="7" type="ORF">FisN_4Lu599</name>
</gene>
<evidence type="ECO:0000313" key="7">
    <source>
        <dbReference type="EMBL" id="GAX24340.1"/>
    </source>
</evidence>
<dbReference type="Pfam" id="PF03227">
    <property type="entry name" value="GILT"/>
    <property type="match status" value="1"/>
</dbReference>
<feature type="transmembrane region" description="Helical" evidence="6">
    <location>
        <begin position="20"/>
        <end position="40"/>
    </location>
</feature>
<keyword evidence="6" id="KW-0472">Membrane</keyword>
<evidence type="ECO:0000256" key="6">
    <source>
        <dbReference type="SAM" id="Phobius"/>
    </source>
</evidence>
<keyword evidence="5" id="KW-0325">Glycoprotein</keyword>
<protein>
    <submittedName>
        <fullName evidence="7">Interferon, gamma-inducible protein 30</fullName>
    </submittedName>
</protein>
<evidence type="ECO:0000256" key="1">
    <source>
        <dbReference type="ARBA" id="ARBA00004613"/>
    </source>
</evidence>
<dbReference type="InParanoid" id="A0A1Z5KDG0"/>
<dbReference type="OrthoDB" id="191451at2759"/>
<dbReference type="AlphaFoldDB" id="A0A1Z5KDG0"/>
<organism evidence="7 8">
    <name type="scientific">Fistulifera solaris</name>
    <name type="common">Oleaginous diatom</name>
    <dbReference type="NCBI Taxonomy" id="1519565"/>
    <lineage>
        <taxon>Eukaryota</taxon>
        <taxon>Sar</taxon>
        <taxon>Stramenopiles</taxon>
        <taxon>Ochrophyta</taxon>
        <taxon>Bacillariophyta</taxon>
        <taxon>Bacillariophyceae</taxon>
        <taxon>Bacillariophycidae</taxon>
        <taxon>Naviculales</taxon>
        <taxon>Naviculaceae</taxon>
        <taxon>Fistulifera</taxon>
    </lineage>
</organism>
<dbReference type="GO" id="GO:0005576">
    <property type="term" value="C:extracellular region"/>
    <property type="evidence" value="ECO:0007669"/>
    <property type="project" value="UniProtKB-SubCell"/>
</dbReference>
<comment type="similarity">
    <text evidence="2">Belongs to the GILT family.</text>
</comment>
<evidence type="ECO:0000256" key="3">
    <source>
        <dbReference type="ARBA" id="ARBA00022525"/>
    </source>
</evidence>
<evidence type="ECO:0000313" key="8">
    <source>
        <dbReference type="Proteomes" id="UP000198406"/>
    </source>
</evidence>
<dbReference type="PANTHER" id="PTHR13234:SF8">
    <property type="entry name" value="GAMMA-INTERFERON-INDUCIBLE LYSOSOMAL THIOL REDUCTASE"/>
    <property type="match status" value="1"/>
</dbReference>
<keyword evidence="6" id="KW-0812">Transmembrane</keyword>
<evidence type="ECO:0000256" key="2">
    <source>
        <dbReference type="ARBA" id="ARBA00005679"/>
    </source>
</evidence>
<keyword evidence="4" id="KW-0732">Signal</keyword>
<keyword evidence="3" id="KW-0964">Secreted</keyword>
<keyword evidence="8" id="KW-1185">Reference proteome</keyword>
<evidence type="ECO:0000256" key="4">
    <source>
        <dbReference type="ARBA" id="ARBA00022729"/>
    </source>
</evidence>
<dbReference type="GO" id="GO:0016671">
    <property type="term" value="F:oxidoreductase activity, acting on a sulfur group of donors, disulfide as acceptor"/>
    <property type="evidence" value="ECO:0007669"/>
    <property type="project" value="InterPro"/>
</dbReference>
<reference evidence="7 8" key="1">
    <citation type="journal article" date="2015" name="Plant Cell">
        <title>Oil accumulation by the oleaginous diatom Fistulifera solaris as revealed by the genome and transcriptome.</title>
        <authorList>
            <person name="Tanaka T."/>
            <person name="Maeda Y."/>
            <person name="Veluchamy A."/>
            <person name="Tanaka M."/>
            <person name="Abida H."/>
            <person name="Marechal E."/>
            <person name="Bowler C."/>
            <person name="Muto M."/>
            <person name="Sunaga Y."/>
            <person name="Tanaka M."/>
            <person name="Yoshino T."/>
            <person name="Taniguchi T."/>
            <person name="Fukuda Y."/>
            <person name="Nemoto M."/>
            <person name="Matsumoto M."/>
            <person name="Wong P.S."/>
            <person name="Aburatani S."/>
            <person name="Fujibuchi W."/>
        </authorList>
    </citation>
    <scope>NUCLEOTIDE SEQUENCE [LARGE SCALE GENOMIC DNA]</scope>
    <source>
        <strain evidence="7 8">JPCC DA0580</strain>
    </source>
</reference>